<evidence type="ECO:0000313" key="12">
    <source>
        <dbReference type="Proteomes" id="UP000800092"/>
    </source>
</evidence>
<keyword evidence="12" id="KW-1185">Reference proteome</keyword>
<dbReference type="PROSITE" id="PS52004">
    <property type="entry name" value="KS3_2"/>
    <property type="match status" value="1"/>
</dbReference>
<evidence type="ECO:0000256" key="7">
    <source>
        <dbReference type="SAM" id="MobiDB-lite"/>
    </source>
</evidence>
<protein>
    <recommendedName>
        <fullName evidence="13">S-adenosyl-L-methionine-dependent N-methyltransferase</fullName>
    </recommendedName>
</protein>
<dbReference type="InterPro" id="IPR016035">
    <property type="entry name" value="Acyl_Trfase/lysoPLipase"/>
</dbReference>
<dbReference type="Gene3D" id="1.10.1200.10">
    <property type="entry name" value="ACP-like"/>
    <property type="match status" value="2"/>
</dbReference>
<keyword evidence="2" id="KW-0596">Phosphopantetheine</keyword>
<dbReference type="InterPro" id="IPR020841">
    <property type="entry name" value="PKS_Beta-ketoAc_synthase_dom"/>
</dbReference>
<feature type="region of interest" description="Disordered" evidence="7">
    <location>
        <begin position="2530"/>
        <end position="2553"/>
    </location>
</feature>
<feature type="domain" description="Carrier" evidence="8">
    <location>
        <begin position="1360"/>
        <end position="1437"/>
    </location>
</feature>
<dbReference type="GO" id="GO:0016787">
    <property type="term" value="F:hydrolase activity"/>
    <property type="evidence" value="ECO:0007669"/>
    <property type="project" value="InterPro"/>
</dbReference>
<feature type="region of interest" description="Disordered" evidence="7">
    <location>
        <begin position="1277"/>
        <end position="1341"/>
    </location>
</feature>
<dbReference type="SMART" id="SM00860">
    <property type="entry name" value="SMI1_KNR4"/>
    <property type="match status" value="1"/>
</dbReference>
<dbReference type="GO" id="GO:0032259">
    <property type="term" value="P:methylation"/>
    <property type="evidence" value="ECO:0007669"/>
    <property type="project" value="UniProtKB-KW"/>
</dbReference>
<dbReference type="PROSITE" id="PS50075">
    <property type="entry name" value="CARRIER"/>
    <property type="match status" value="2"/>
</dbReference>
<dbReference type="SUPFAM" id="SSF52151">
    <property type="entry name" value="FabD/lysophospholipase-like"/>
    <property type="match status" value="1"/>
</dbReference>
<dbReference type="InterPro" id="IPR049900">
    <property type="entry name" value="PKS_mFAS_DH"/>
</dbReference>
<dbReference type="Gene3D" id="3.40.50.150">
    <property type="entry name" value="Vaccinia Virus protein VP39"/>
    <property type="match status" value="1"/>
</dbReference>
<dbReference type="InterPro" id="IPR018958">
    <property type="entry name" value="Knr4/Smi1-like_dom"/>
</dbReference>
<feature type="domain" description="Carrier" evidence="8">
    <location>
        <begin position="1492"/>
        <end position="1573"/>
    </location>
</feature>
<feature type="region of interest" description="Disordered" evidence="7">
    <location>
        <begin position="906"/>
        <end position="926"/>
    </location>
</feature>
<dbReference type="CDD" id="cd02440">
    <property type="entry name" value="AdoMet_MTases"/>
    <property type="match status" value="1"/>
</dbReference>
<evidence type="ECO:0000256" key="2">
    <source>
        <dbReference type="ARBA" id="ARBA00022450"/>
    </source>
</evidence>
<dbReference type="InterPro" id="IPR042104">
    <property type="entry name" value="PKS_dehydratase_sf"/>
</dbReference>
<dbReference type="SMART" id="SM00827">
    <property type="entry name" value="PKS_AT"/>
    <property type="match status" value="1"/>
</dbReference>
<dbReference type="InterPro" id="IPR016036">
    <property type="entry name" value="Malonyl_transacylase_ACP-bd"/>
</dbReference>
<dbReference type="InterPro" id="IPR013094">
    <property type="entry name" value="AB_hydrolase_3"/>
</dbReference>
<dbReference type="Pfam" id="PF00109">
    <property type="entry name" value="ketoacyl-synt"/>
    <property type="match status" value="1"/>
</dbReference>
<dbReference type="Pfam" id="PF08242">
    <property type="entry name" value="Methyltransf_12"/>
    <property type="match status" value="1"/>
</dbReference>
<feature type="region of interest" description="N-terminal hotdog fold" evidence="6">
    <location>
        <begin position="928"/>
        <end position="1078"/>
    </location>
</feature>
<dbReference type="InterPro" id="IPR013217">
    <property type="entry name" value="Methyltransf_12"/>
</dbReference>
<evidence type="ECO:0000313" key="11">
    <source>
        <dbReference type="EMBL" id="KAF2229728.1"/>
    </source>
</evidence>
<dbReference type="InterPro" id="IPR050091">
    <property type="entry name" value="PKS_NRPS_Biosynth_Enz"/>
</dbReference>
<dbReference type="Pfam" id="PF00550">
    <property type="entry name" value="PP-binding"/>
    <property type="match status" value="2"/>
</dbReference>
<comment type="pathway">
    <text evidence="1">Secondary metabolite biosynthesis.</text>
</comment>
<dbReference type="InterPro" id="IPR009081">
    <property type="entry name" value="PP-bd_ACP"/>
</dbReference>
<keyword evidence="5" id="KW-0511">Multifunctional enzyme</keyword>
<dbReference type="CDD" id="cd00833">
    <property type="entry name" value="PKS"/>
    <property type="match status" value="1"/>
</dbReference>
<dbReference type="InterPro" id="IPR014030">
    <property type="entry name" value="Ketoacyl_synth_N"/>
</dbReference>
<dbReference type="InterPro" id="IPR016039">
    <property type="entry name" value="Thiolase-like"/>
</dbReference>
<dbReference type="SMART" id="SM00823">
    <property type="entry name" value="PKS_PP"/>
    <property type="match status" value="2"/>
</dbReference>
<dbReference type="SUPFAM" id="SSF53474">
    <property type="entry name" value="alpha/beta-Hydrolases"/>
    <property type="match status" value="1"/>
</dbReference>
<evidence type="ECO:0000259" key="9">
    <source>
        <dbReference type="PROSITE" id="PS52004"/>
    </source>
</evidence>
<dbReference type="GO" id="GO:0004312">
    <property type="term" value="F:fatty acid synthase activity"/>
    <property type="evidence" value="ECO:0007669"/>
    <property type="project" value="TreeGrafter"/>
</dbReference>
<dbReference type="Pfam" id="PF02801">
    <property type="entry name" value="Ketoacyl-synt_C"/>
    <property type="match status" value="1"/>
</dbReference>
<dbReference type="InterPro" id="IPR018201">
    <property type="entry name" value="Ketoacyl_synth_AS"/>
</dbReference>
<feature type="domain" description="PKS/mFAS DH" evidence="10">
    <location>
        <begin position="928"/>
        <end position="1271"/>
    </location>
</feature>
<dbReference type="Pfam" id="PF07859">
    <property type="entry name" value="Abhydrolase_3"/>
    <property type="match status" value="1"/>
</dbReference>
<dbReference type="GO" id="GO:0031177">
    <property type="term" value="F:phosphopantetheine binding"/>
    <property type="evidence" value="ECO:0007669"/>
    <property type="project" value="InterPro"/>
</dbReference>
<dbReference type="SMART" id="SM00825">
    <property type="entry name" value="PKS_KS"/>
    <property type="match status" value="1"/>
</dbReference>
<dbReference type="Gene3D" id="3.40.50.1820">
    <property type="entry name" value="alpha/beta hydrolase"/>
    <property type="match status" value="1"/>
</dbReference>
<evidence type="ECO:0000256" key="5">
    <source>
        <dbReference type="ARBA" id="ARBA00023268"/>
    </source>
</evidence>
<dbReference type="InterPro" id="IPR001227">
    <property type="entry name" value="Ac_transferase_dom_sf"/>
</dbReference>
<dbReference type="PANTHER" id="PTHR43775">
    <property type="entry name" value="FATTY ACID SYNTHASE"/>
    <property type="match status" value="1"/>
</dbReference>
<gene>
    <name evidence="11" type="ORF">EV356DRAFT_536971</name>
</gene>
<sequence length="2894" mass="319303">MTTTFGFETARALPHDVPPNAIAVVGMACKFPGADSVEEYWRLLDAGKSMLSKPPSGRFPTHEHPRNTERTVYFGNYLDELESFDNRFFKKSAREAASMDPQQRLLLEVSYQALESSGFFGPREPDLDVGCFIGVCASDYNDNVASHPSNAFSALGTLRAFVPGRVSHFFGLCGPSVALDTACSSSAVAIDAACKAILYGDCKSAIAGGVSVFTSPFFYQNLAAASFLSPTGASKSFDAGADGYCRGEGVGLVVLKRLSQAVVDGDTVLGTILATSVRQSSNKVPITVPYSASQTGLYRKLLSTAGIAAEDVSYVEAHGTGTPVGDPLEYEAIKEVFGGKSRREPLHLASVKGNIGHTEGASGVAGLIKTILMMQNRTIPRQANYVSAHPKISLVPGQISIPTENLQWNAKSLIACVNNYGAAGSIAAMVVKEARQGQSLQATQTRGLSKYPLIVTANSTKSLGQNCAKLRDFVSSFQGGAASRASLLADLTFNLSEKQNRSLPNIFTTTVSSLSDLDDQLRTVASNPGLPLCQTNPKPNPIVLVFGGQTTRSVGLNKQVYETSALLRKYLDECDAVLKGFGYRGIYPYIFETKPADDVVSNQTMQFALQYACAQAWIACGLKVDAVLGHSFGQLVALTVAGVLSLVDGLKLVYGRAILMRDQWGFERGSMIALEAGRDEAMGLVASVQQTNGSSDSGLEVACFNGPKSHVLVGTSAEINEASKKTTRAKAKILDVTHGFHSRFCDPILSELERLAQGLTFNKPKIHVETCSIGETWPSVTPKLITDHTRAPVYFEDAVKRIATRYGACTWLEAGSHSSVTGIARRALSDQNGQTVNDLFCPVNLNRDDSLGALADTTVNLWKHGHHVQFWPFHHIHNQDYLSLNLPPYQFEKSRHWLEFDLGTEEASKSNTAPSKTPEPSAVEPEPEPVLITFSGFQDAVDGGHDGARQAVFTIDPRSEEWKALVAGHSVLHESLCPAPLYIELVLRAANQLASIKNISCAPFARVDDLEIPSPLGMSQDKIVQLVLSPSDQTGCKFNFSFLAQARQTGPGRQGTFQASQPTTKHAIGRVEIIPAHDTAVTAELERTRKLLRHMQQNQSQDRNQKFADMAAQPGGEAVLGSLVYKVFSRVVQYHDFYKGVRRVASTSDGAVSAEVYLPESQPSCTQELISTPVAIDNFFQVPGLFANCLAPCPSDEVFVSTHVDRIQLSPEFGKLQAEGKARTWDVFAMSTALGDKESSNDIFVTDQITGQLVFVAFGAKFSRVRTAALAKILSRANPGDASTTTSSTSAPRGRTENKPVVSAAPPGKQSAAISGQLLHPRQSEQQQQQQPSQRPPSPNKAAFVEKTMPLVPSVTETAPQVVSVEDDLREMLSKLTDVPANQFQSHVSLEDLGIDSLLATEIVSEVRDLFHISIALDRLLELQTFGSLCKYLDAHKSQQVPLKEFTVPEPHAIPVVVPVPPTLLSHETTNQHVNPGHELEQIPQIAGIPTTEENDQHQDLVSQLASLLGSHLECPASDFERSTNLADRGLDSLLCMELMNDMKTMFGVSIDLSVLVGDSTFGDLSDLLVSANTPLGHTGTANSSTPASTQARSSGRTTPVTIPDLGTNEPDDLKMTTKAPSPTGNVLASAAREFEGIKGDFDKFAAEYKFSDFYSKVYDKQAHLVLAYTVEAFSDLGVDLKSLRSGDPIPRINVVPKHDRLLNVLYEVLRHGKLADYDGRGYVRSDAPIDIMHSSVLYKDIVAQFPQHAKEHMLLNLCGPEMSNFLSGKTDPLSVLFGTKTNRSILEDVYSTAPMFVIESQLLTSFLEKALSTSVPGPDGKFHIVELGAGTGATTQWVVDRLVQRGIPIEYTFTDISSSLLITGKRKFSKFDCMKYTTIDIEKEPEAQYQGQFDIVLATNCIHATSNLQNSLTNINKLLRPHGFVSLVELTTRNYWLDMVFGLLDGWWLYDDMRPYVLATPEFWNKSMRQTGFQHVSWTGGHTRESEVCRVITGFKRPVEDPSSYQSIPQEKVGDVETVVFAHTDKKLPLRADVYYPSPSQTSAHGTWVAGLLVHGGGHVMLSRKDLRPRQIQLLLDNGVLPVAVDYRLCPETTILDGPLVDVSNAYAWVRKTLPSLKLTQTNANKLLDPSRTVVIGWSTGGTLAMSLAWTSIPRGLPAPDAILAFYCPTDYEDDFWRKPNIPDHSDTFGNETYNVIDGVFPAPITSYNVPSKMASAGWIAPKDLRSRVVLHMNWHGQTLPVLFRGLPSAQNVASQDAVSFNHLEQPPREDIIRASPYAQIVQGNYKSPTHIVFGTKDDLIPWQQGQRTVEAMKDAGIESEFTLAPDQIHLFDMYRDPDGRRWRYVIEGVWCQELEDKQIPMALPNRPKPDSQRPPIFVLDVKPESILRNPDEDLVDLQIARCALQIALLGETDVARELDSIFWMSALVNPTIRNLNLKFAWVETGKWPEGIPDDKILETSLAELDKTDGFLWQHNADPQHRMPAFDEESMRKLLTRDDMSFGLFQTGGFMDNLEKLVRALVISQSLHPTSGVRNPERHPEQAIEHEKWPSGETKDKLRDRIRLSDLHEQSARIVRNLVAHWNHRDHRLMDYFAHAGMLWPLYVRGLLADALNIDQTELKAKGEILIRVFKERMRHPGGTSSLSSLSIRELVELADKNTLHGAGKEDWMEVHFDDDAPPETLMRGPASQEDISKLEARLNATLPDDLKEFLLITNGYGQYISEVVGWEKSHDMFGFFNGYYNDPGLYRIDDIQWEEDEVFQKPLEMLELPMKFGEGLVPKRMHPGPYAWDSPFPLCKRRLKLGSWDVDYLFLVEPSVVKEAQEVYLRMYEAASSEQRRVLDRAIVAFAGSMEDFMKVDWLLLRWRKGFDDSHSGVKKYIEYVALKSQEDPGPM</sequence>
<dbReference type="GO" id="GO:0006633">
    <property type="term" value="P:fatty acid biosynthetic process"/>
    <property type="evidence" value="ECO:0007669"/>
    <property type="project" value="InterPro"/>
</dbReference>
<dbReference type="Gene3D" id="3.40.366.10">
    <property type="entry name" value="Malonyl-Coenzyme A Acyl Carrier Protein, domain 2"/>
    <property type="match status" value="1"/>
</dbReference>
<dbReference type="Pfam" id="PF00698">
    <property type="entry name" value="Acyl_transf_1"/>
    <property type="match status" value="1"/>
</dbReference>
<dbReference type="PROSITE" id="PS00606">
    <property type="entry name" value="KS3_1"/>
    <property type="match status" value="1"/>
</dbReference>
<dbReference type="Gene3D" id="3.40.1580.10">
    <property type="entry name" value="SMI1/KNR4-like"/>
    <property type="match status" value="1"/>
</dbReference>
<evidence type="ECO:0000259" key="8">
    <source>
        <dbReference type="PROSITE" id="PS50075"/>
    </source>
</evidence>
<dbReference type="InterPro" id="IPR037883">
    <property type="entry name" value="Knr4/Smi1-like_sf"/>
</dbReference>
<dbReference type="Proteomes" id="UP000800092">
    <property type="component" value="Unassembled WGS sequence"/>
</dbReference>
<dbReference type="EMBL" id="ML991855">
    <property type="protein sequence ID" value="KAF2229728.1"/>
    <property type="molecule type" value="Genomic_DNA"/>
</dbReference>
<dbReference type="InterPro" id="IPR006162">
    <property type="entry name" value="Ppantetheine_attach_site"/>
</dbReference>
<evidence type="ECO:0000256" key="6">
    <source>
        <dbReference type="PROSITE-ProRule" id="PRU01363"/>
    </source>
</evidence>
<reference evidence="11" key="1">
    <citation type="journal article" date="2020" name="Stud. Mycol.">
        <title>101 Dothideomycetes genomes: a test case for predicting lifestyles and emergence of pathogens.</title>
        <authorList>
            <person name="Haridas S."/>
            <person name="Albert R."/>
            <person name="Binder M."/>
            <person name="Bloem J."/>
            <person name="Labutti K."/>
            <person name="Salamov A."/>
            <person name="Andreopoulos B."/>
            <person name="Baker S."/>
            <person name="Barry K."/>
            <person name="Bills G."/>
            <person name="Bluhm B."/>
            <person name="Cannon C."/>
            <person name="Castanera R."/>
            <person name="Culley D."/>
            <person name="Daum C."/>
            <person name="Ezra D."/>
            <person name="Gonzalez J."/>
            <person name="Henrissat B."/>
            <person name="Kuo A."/>
            <person name="Liang C."/>
            <person name="Lipzen A."/>
            <person name="Lutzoni F."/>
            <person name="Magnuson J."/>
            <person name="Mondo S."/>
            <person name="Nolan M."/>
            <person name="Ohm R."/>
            <person name="Pangilinan J."/>
            <person name="Park H.-J."/>
            <person name="Ramirez L."/>
            <person name="Alfaro M."/>
            <person name="Sun H."/>
            <person name="Tritt A."/>
            <person name="Yoshinaga Y."/>
            <person name="Zwiers L.-H."/>
            <person name="Turgeon B."/>
            <person name="Goodwin S."/>
            <person name="Spatafora J."/>
            <person name="Crous P."/>
            <person name="Grigoriev I."/>
        </authorList>
    </citation>
    <scope>NUCLEOTIDE SEQUENCE</scope>
    <source>
        <strain evidence="11">Tuck. ex Michener</strain>
    </source>
</reference>
<feature type="active site" description="Proton donor; for dehydratase activity" evidence="6">
    <location>
        <position position="1177"/>
    </location>
</feature>
<evidence type="ECO:0000256" key="3">
    <source>
        <dbReference type="ARBA" id="ARBA00022553"/>
    </source>
</evidence>
<dbReference type="SUPFAM" id="SSF53901">
    <property type="entry name" value="Thiolase-like"/>
    <property type="match status" value="1"/>
</dbReference>
<feature type="compositionally biased region" description="Basic and acidic residues" evidence="7">
    <location>
        <begin position="2536"/>
        <end position="2553"/>
    </location>
</feature>
<dbReference type="Gene3D" id="3.10.129.110">
    <property type="entry name" value="Polyketide synthase dehydratase"/>
    <property type="match status" value="1"/>
</dbReference>
<dbReference type="Gene3D" id="3.40.47.10">
    <property type="match status" value="1"/>
</dbReference>
<evidence type="ECO:0000256" key="4">
    <source>
        <dbReference type="ARBA" id="ARBA00022679"/>
    </source>
</evidence>
<name>A0A6A6GVU8_VIRVR</name>
<dbReference type="SUPFAM" id="SSF160631">
    <property type="entry name" value="SMI1/KNR4-like"/>
    <property type="match status" value="1"/>
</dbReference>
<dbReference type="PROSITE" id="PS52019">
    <property type="entry name" value="PKS_MFAS_DH"/>
    <property type="match status" value="1"/>
</dbReference>
<feature type="domain" description="Ketosynthase family 3 (KS3)" evidence="9">
    <location>
        <begin position="19"/>
        <end position="433"/>
    </location>
</feature>
<feature type="active site" description="Proton acceptor; for dehydratase activity" evidence="6">
    <location>
        <position position="969"/>
    </location>
</feature>
<dbReference type="InterPro" id="IPR036736">
    <property type="entry name" value="ACP-like_sf"/>
</dbReference>
<dbReference type="InterPro" id="IPR041068">
    <property type="entry name" value="HTH_51"/>
</dbReference>
<evidence type="ECO:0000259" key="10">
    <source>
        <dbReference type="PROSITE" id="PS52019"/>
    </source>
</evidence>
<dbReference type="SUPFAM" id="SSF55048">
    <property type="entry name" value="Probable ACP-binding domain of malonyl-CoA ACP transacylase"/>
    <property type="match status" value="1"/>
</dbReference>
<dbReference type="InterPro" id="IPR029058">
    <property type="entry name" value="AB_hydrolase_fold"/>
</dbReference>
<dbReference type="InterPro" id="IPR020806">
    <property type="entry name" value="PKS_PP-bd"/>
</dbReference>
<dbReference type="PROSITE" id="PS00012">
    <property type="entry name" value="PHOSPHOPANTETHEINE"/>
    <property type="match status" value="1"/>
</dbReference>
<dbReference type="Pfam" id="PF18558">
    <property type="entry name" value="HTH_51"/>
    <property type="match status" value="1"/>
</dbReference>
<feature type="compositionally biased region" description="Low complexity" evidence="7">
    <location>
        <begin position="1324"/>
        <end position="1333"/>
    </location>
</feature>
<dbReference type="OrthoDB" id="429813at2759"/>
<dbReference type="SUPFAM" id="SSF47336">
    <property type="entry name" value="ACP-like"/>
    <property type="match status" value="2"/>
</dbReference>
<evidence type="ECO:0008006" key="13">
    <source>
        <dbReference type="Google" id="ProtNLM"/>
    </source>
</evidence>
<dbReference type="Gene3D" id="3.30.70.3290">
    <property type="match status" value="1"/>
</dbReference>
<dbReference type="InterPro" id="IPR014043">
    <property type="entry name" value="Acyl_transferase_dom"/>
</dbReference>
<dbReference type="PANTHER" id="PTHR43775:SF21">
    <property type="entry name" value="NON-REDUCING POLYKETIDE SYNTHASE AUSA-RELATED"/>
    <property type="match status" value="1"/>
</dbReference>
<dbReference type="GO" id="GO:0008168">
    <property type="term" value="F:methyltransferase activity"/>
    <property type="evidence" value="ECO:0007669"/>
    <property type="project" value="UniProtKB-KW"/>
</dbReference>
<organism evidence="11 12">
    <name type="scientific">Viridothelium virens</name>
    <name type="common">Speckled blister lichen</name>
    <name type="synonym">Trypethelium virens</name>
    <dbReference type="NCBI Taxonomy" id="1048519"/>
    <lineage>
        <taxon>Eukaryota</taxon>
        <taxon>Fungi</taxon>
        <taxon>Dikarya</taxon>
        <taxon>Ascomycota</taxon>
        <taxon>Pezizomycotina</taxon>
        <taxon>Dothideomycetes</taxon>
        <taxon>Dothideomycetes incertae sedis</taxon>
        <taxon>Trypetheliales</taxon>
        <taxon>Trypetheliaceae</taxon>
        <taxon>Viridothelium</taxon>
    </lineage>
</organism>
<feature type="region of interest" description="Disordered" evidence="7">
    <location>
        <begin position="1577"/>
        <end position="1625"/>
    </location>
</feature>
<dbReference type="GO" id="GO:0004315">
    <property type="term" value="F:3-oxoacyl-[acyl-carrier-protein] synthase activity"/>
    <property type="evidence" value="ECO:0007669"/>
    <property type="project" value="InterPro"/>
</dbReference>
<keyword evidence="3" id="KW-0597">Phosphoprotein</keyword>
<dbReference type="GO" id="GO:0044550">
    <property type="term" value="P:secondary metabolite biosynthetic process"/>
    <property type="evidence" value="ECO:0007669"/>
    <property type="project" value="TreeGrafter"/>
</dbReference>
<proteinExistence type="predicted"/>
<dbReference type="SUPFAM" id="SSF53335">
    <property type="entry name" value="S-adenosyl-L-methionine-dependent methyltransferases"/>
    <property type="match status" value="1"/>
</dbReference>
<keyword evidence="4" id="KW-0808">Transferase</keyword>
<dbReference type="InterPro" id="IPR029063">
    <property type="entry name" value="SAM-dependent_MTases_sf"/>
</dbReference>
<dbReference type="Pfam" id="PF09346">
    <property type="entry name" value="SMI1_KNR4"/>
    <property type="match status" value="1"/>
</dbReference>
<feature type="compositionally biased region" description="Polar residues" evidence="7">
    <location>
        <begin position="1577"/>
        <end position="1601"/>
    </location>
</feature>
<evidence type="ECO:0000256" key="1">
    <source>
        <dbReference type="ARBA" id="ARBA00005179"/>
    </source>
</evidence>
<dbReference type="InterPro" id="IPR014031">
    <property type="entry name" value="Ketoacyl_synth_C"/>
</dbReference>
<accession>A0A6A6GVU8</accession>
<feature type="region of interest" description="C-terminal hotdog fold" evidence="6">
    <location>
        <begin position="1116"/>
        <end position="1271"/>
    </location>
</feature>